<keyword evidence="2" id="KW-1185">Reference proteome</keyword>
<gene>
    <name evidence="1" type="ORF">HMPREF1544_01589</name>
</gene>
<evidence type="ECO:0000313" key="1">
    <source>
        <dbReference type="EMBL" id="EPB91667.1"/>
    </source>
</evidence>
<sequence>MAFQRGLLPAKLRPSFHNNIVENTERYHDYQQREVFLGGLLNDLRTYVKIHSQRNPSVVGKATVLNSLILAKCWHVLRVTPFPQSSIEAIQLVCSQFLRKGIFPTIPWATWIKPKLQNQSTYVHVPLLFPTTRTTGLTNLRSNTVIMLYTSADRVQRNFDSVHINIATSMILPLQAIFQPSRTGDKLPIKAAQLTVGDLYRPCPDQLLQLEARTAASIPSDLRRARNKILRKITTNKVHLQPFFDNLLQPPQEGSNRITETSFSPFTESLHFNHQSGLHLLVSTRTFRKACTAAYTSHITSSNWKFFWSLSLTLVQRNVIYRFITKTIPSRRLLHYFQIADTPLGPIFGNEENAVHLLFLCPDKVST</sequence>
<protein>
    <submittedName>
        <fullName evidence="1">Uncharacterized protein</fullName>
    </submittedName>
</protein>
<dbReference type="Proteomes" id="UP000014254">
    <property type="component" value="Unassembled WGS sequence"/>
</dbReference>
<dbReference type="InParanoid" id="S2JT50"/>
<dbReference type="AlphaFoldDB" id="S2JT50"/>
<reference evidence="2" key="1">
    <citation type="submission" date="2013-05" db="EMBL/GenBank/DDBJ databases">
        <title>The Genome sequence of Mucor circinelloides f. circinelloides 1006PhL.</title>
        <authorList>
            <consortium name="The Broad Institute Genomics Platform"/>
            <person name="Cuomo C."/>
            <person name="Earl A."/>
            <person name="Findley K."/>
            <person name="Lee S.C."/>
            <person name="Walker B."/>
            <person name="Young S."/>
            <person name="Zeng Q."/>
            <person name="Gargeya S."/>
            <person name="Fitzgerald M."/>
            <person name="Haas B."/>
            <person name="Abouelleil A."/>
            <person name="Allen A.W."/>
            <person name="Alvarado L."/>
            <person name="Arachchi H.M."/>
            <person name="Berlin A.M."/>
            <person name="Chapman S.B."/>
            <person name="Gainer-Dewar J."/>
            <person name="Goldberg J."/>
            <person name="Griggs A."/>
            <person name="Gujja S."/>
            <person name="Hansen M."/>
            <person name="Howarth C."/>
            <person name="Imamovic A."/>
            <person name="Ireland A."/>
            <person name="Larimer J."/>
            <person name="McCowan C."/>
            <person name="Murphy C."/>
            <person name="Pearson M."/>
            <person name="Poon T.W."/>
            <person name="Priest M."/>
            <person name="Roberts A."/>
            <person name="Saif S."/>
            <person name="Shea T."/>
            <person name="Sisk P."/>
            <person name="Sykes S."/>
            <person name="Wortman J."/>
            <person name="Nusbaum C."/>
            <person name="Birren B."/>
        </authorList>
    </citation>
    <scope>NUCLEOTIDE SEQUENCE [LARGE SCALE GENOMIC DNA]</scope>
    <source>
        <strain evidence="2">1006PhL</strain>
    </source>
</reference>
<dbReference type="STRING" id="1220926.S2JT50"/>
<proteinExistence type="predicted"/>
<name>S2JT50_MUCC1</name>
<dbReference type="OrthoDB" id="10452480at2759"/>
<evidence type="ECO:0000313" key="2">
    <source>
        <dbReference type="Proteomes" id="UP000014254"/>
    </source>
</evidence>
<dbReference type="EMBL" id="KE123907">
    <property type="protein sequence ID" value="EPB91667.1"/>
    <property type="molecule type" value="Genomic_DNA"/>
</dbReference>
<dbReference type="VEuPathDB" id="FungiDB:HMPREF1544_01589"/>
<organism evidence="1 2">
    <name type="scientific">Mucor circinelloides f. circinelloides (strain 1006PhL)</name>
    <name type="common">Mucormycosis agent</name>
    <name type="synonym">Calyptromyces circinelloides</name>
    <dbReference type="NCBI Taxonomy" id="1220926"/>
    <lineage>
        <taxon>Eukaryota</taxon>
        <taxon>Fungi</taxon>
        <taxon>Fungi incertae sedis</taxon>
        <taxon>Mucoromycota</taxon>
        <taxon>Mucoromycotina</taxon>
        <taxon>Mucoromycetes</taxon>
        <taxon>Mucorales</taxon>
        <taxon>Mucorineae</taxon>
        <taxon>Mucoraceae</taxon>
        <taxon>Mucor</taxon>
    </lineage>
</organism>
<accession>S2JT50</accession>